<dbReference type="Proteomes" id="UP001441944">
    <property type="component" value="Unassembled WGS sequence"/>
</dbReference>
<name>A0ABQ0AH56_9RHOB</name>
<accession>A0ABQ0AH56</accession>
<gene>
    <name evidence="1" type="ORF">NBRC116598_05970</name>
</gene>
<protein>
    <submittedName>
        <fullName evidence="1">DUF6065 family protein</fullName>
    </submittedName>
</protein>
<dbReference type="RefSeq" id="WP_353396964.1">
    <property type="nucleotide sequence ID" value="NZ_BAABWU010000001.1"/>
</dbReference>
<evidence type="ECO:0000313" key="1">
    <source>
        <dbReference type="EMBL" id="GAA6195153.1"/>
    </source>
</evidence>
<sequence length="235" mass="25905">MIRARCHPKLRPLLPEPVPAAQTLPDWLKSMPSEVAAPSLGGEVVRTLKHCPPIIDALSSGVIIPLATDLHISNGEIAWDWDPPILQDALISRAPVGLHVPEQASGAPFKLASNAVVKFINFWTLETPPGWSLLFTHPLNREDLPFRALSGVVDCDLFKDGYVHFPALWTDPNFEGTLAKGTPVAQVFAIQRAALALDVGDMTENEIARNREVQHALGQERGVYRKSFRQRHRPG</sequence>
<comment type="caution">
    <text evidence="1">The sequence shown here is derived from an EMBL/GenBank/DDBJ whole genome shotgun (WGS) entry which is preliminary data.</text>
</comment>
<keyword evidence="2" id="KW-1185">Reference proteome</keyword>
<dbReference type="EMBL" id="BAABWU010000001">
    <property type="protein sequence ID" value="GAA6195153.1"/>
    <property type="molecule type" value="Genomic_DNA"/>
</dbReference>
<reference evidence="1 2" key="1">
    <citation type="submission" date="2024-04" db="EMBL/GenBank/DDBJ databases">
        <title>Draft genome sequence of Pseudophaeobacter arcticus NBRC 116598.</title>
        <authorList>
            <person name="Miyakawa T."/>
            <person name="Kusuya Y."/>
            <person name="Miura T."/>
        </authorList>
    </citation>
    <scope>NUCLEOTIDE SEQUENCE [LARGE SCALE GENOMIC DNA]</scope>
    <source>
        <strain evidence="1 2">SU-CL00105</strain>
    </source>
</reference>
<evidence type="ECO:0000313" key="2">
    <source>
        <dbReference type="Proteomes" id="UP001441944"/>
    </source>
</evidence>
<organism evidence="1 2">
    <name type="scientific">Pseudophaeobacter arcticus</name>
    <dbReference type="NCBI Taxonomy" id="385492"/>
    <lineage>
        <taxon>Bacteria</taxon>
        <taxon>Pseudomonadati</taxon>
        <taxon>Pseudomonadota</taxon>
        <taxon>Alphaproteobacteria</taxon>
        <taxon>Rhodobacterales</taxon>
        <taxon>Paracoccaceae</taxon>
        <taxon>Pseudophaeobacter</taxon>
    </lineage>
</organism>
<proteinExistence type="predicted"/>